<comment type="caution">
    <text evidence="2">The sequence shown here is derived from an EMBL/GenBank/DDBJ whole genome shotgun (WGS) entry which is preliminary data.</text>
</comment>
<accession>A0A5C3FJA2</accession>
<evidence type="ECO:0000313" key="3">
    <source>
        <dbReference type="Proteomes" id="UP000325008"/>
    </source>
</evidence>
<feature type="chain" id="PRO_5022867325" evidence="1">
    <location>
        <begin position="26"/>
        <end position="99"/>
    </location>
</feature>
<gene>
    <name evidence="2" type="ORF">PSANT_02148</name>
</gene>
<proteinExistence type="predicted"/>
<keyword evidence="3" id="KW-1185">Reference proteome</keyword>
<keyword evidence="1" id="KW-0732">Signal</keyword>
<dbReference type="AlphaFoldDB" id="A0A5C3FJA2"/>
<reference evidence="2" key="1">
    <citation type="submission" date="2018-03" db="EMBL/GenBank/DDBJ databases">
        <authorList>
            <person name="Guldener U."/>
        </authorList>
    </citation>
    <scope>NUCLEOTIDE SEQUENCE [LARGE SCALE GENOMIC DNA]</scope>
    <source>
        <strain evidence="2">ATCC34888</strain>
    </source>
</reference>
<name>A0A5C3FJA2_PSEA2</name>
<evidence type="ECO:0000313" key="2">
    <source>
        <dbReference type="EMBL" id="SPO44463.1"/>
    </source>
</evidence>
<evidence type="ECO:0000256" key="1">
    <source>
        <dbReference type="SAM" id="SignalP"/>
    </source>
</evidence>
<dbReference type="EMBL" id="OOIQ01000003">
    <property type="protein sequence ID" value="SPO44463.1"/>
    <property type="molecule type" value="Genomic_DNA"/>
</dbReference>
<dbReference type="Proteomes" id="UP000325008">
    <property type="component" value="Unassembled WGS sequence"/>
</dbReference>
<feature type="signal peptide" evidence="1">
    <location>
        <begin position="1"/>
        <end position="25"/>
    </location>
</feature>
<sequence length="99" mass="10270">MYVLNFSKLFVVVACIAFLGKGVVADAQINDALVEPNLSLADGIGEIKASQCIMTSKPGKDCAVGVMQNAGASCSFNKRCSIKCNGMVGCTTNCRCIAA</sequence>
<protein>
    <submittedName>
        <fullName evidence="2">Uncharacterized protein</fullName>
    </submittedName>
</protein>
<organism evidence="2 3">
    <name type="scientific">Pseudozyma antarctica</name>
    <name type="common">Yeast</name>
    <name type="synonym">Candida antarctica</name>
    <dbReference type="NCBI Taxonomy" id="84753"/>
    <lineage>
        <taxon>Eukaryota</taxon>
        <taxon>Fungi</taxon>
        <taxon>Dikarya</taxon>
        <taxon>Basidiomycota</taxon>
        <taxon>Ustilaginomycotina</taxon>
        <taxon>Ustilaginomycetes</taxon>
        <taxon>Ustilaginales</taxon>
        <taxon>Ustilaginaceae</taxon>
        <taxon>Moesziomyces</taxon>
    </lineage>
</organism>